<evidence type="ECO:0000256" key="1">
    <source>
        <dbReference type="SAM" id="SignalP"/>
    </source>
</evidence>
<feature type="signal peptide" evidence="1">
    <location>
        <begin position="1"/>
        <end position="24"/>
    </location>
</feature>
<sequence>MASNKVFVAAVFCMIFLAVDVVVAFSDSLYANVDNSCYCDCMINRCMTDLQATREACAPACHEGCIQVGLSGRIDKDDFCGY</sequence>
<reference evidence="2 3" key="1">
    <citation type="submission" date="2023-10" db="EMBL/GenBank/DDBJ databases">
        <title>Chromosome-scale genome assembly provides insights into flower coloration mechanisms of Canna indica.</title>
        <authorList>
            <person name="Li C."/>
        </authorList>
    </citation>
    <scope>NUCLEOTIDE SEQUENCE [LARGE SCALE GENOMIC DNA]</scope>
    <source>
        <tissue evidence="2">Flower</tissue>
    </source>
</reference>
<proteinExistence type="predicted"/>
<keyword evidence="3" id="KW-1185">Reference proteome</keyword>
<evidence type="ECO:0000313" key="3">
    <source>
        <dbReference type="Proteomes" id="UP001327560"/>
    </source>
</evidence>
<evidence type="ECO:0000313" key="2">
    <source>
        <dbReference type="EMBL" id="WOL01114.1"/>
    </source>
</evidence>
<gene>
    <name evidence="2" type="ORF">Cni_G09827</name>
</gene>
<organism evidence="2 3">
    <name type="scientific">Canna indica</name>
    <name type="common">Indian-shot</name>
    <dbReference type="NCBI Taxonomy" id="4628"/>
    <lineage>
        <taxon>Eukaryota</taxon>
        <taxon>Viridiplantae</taxon>
        <taxon>Streptophyta</taxon>
        <taxon>Embryophyta</taxon>
        <taxon>Tracheophyta</taxon>
        <taxon>Spermatophyta</taxon>
        <taxon>Magnoliopsida</taxon>
        <taxon>Liliopsida</taxon>
        <taxon>Zingiberales</taxon>
        <taxon>Cannaceae</taxon>
        <taxon>Canna</taxon>
    </lineage>
</organism>
<dbReference type="AlphaFoldDB" id="A0AAQ3K4Q8"/>
<keyword evidence="1" id="KW-0732">Signal</keyword>
<dbReference type="Proteomes" id="UP001327560">
    <property type="component" value="Chromosome 3"/>
</dbReference>
<protein>
    <submittedName>
        <fullName evidence="2">Uncharacterized protein</fullName>
    </submittedName>
</protein>
<feature type="chain" id="PRO_5042928943" evidence="1">
    <location>
        <begin position="25"/>
        <end position="82"/>
    </location>
</feature>
<name>A0AAQ3K4Q8_9LILI</name>
<accession>A0AAQ3K4Q8</accession>
<dbReference type="EMBL" id="CP136892">
    <property type="protein sequence ID" value="WOL01114.1"/>
    <property type="molecule type" value="Genomic_DNA"/>
</dbReference>